<keyword evidence="4" id="KW-0812">Transmembrane</keyword>
<feature type="transmembrane region" description="Helical" evidence="4">
    <location>
        <begin position="12"/>
        <end position="30"/>
    </location>
</feature>
<feature type="domain" description="CzcB-like C-terminal circularly permuted SH3-like" evidence="6">
    <location>
        <begin position="327"/>
        <end position="386"/>
    </location>
</feature>
<evidence type="ECO:0000256" key="1">
    <source>
        <dbReference type="ARBA" id="ARBA00009477"/>
    </source>
</evidence>
<evidence type="ECO:0000256" key="3">
    <source>
        <dbReference type="SAM" id="Coils"/>
    </source>
</evidence>
<dbReference type="Gene3D" id="2.40.420.20">
    <property type="match status" value="1"/>
</dbReference>
<keyword evidence="4" id="KW-0472">Membrane</keyword>
<feature type="domain" description="Multidrug resistance protein MdtA-like alpha-helical hairpin" evidence="5">
    <location>
        <begin position="140"/>
        <end position="199"/>
    </location>
</feature>
<sequence>MELDLTDERKKFIAIAGGLALLAGVGGLLIGRAIDDPVAPGAAAEEGEHAEEEEEHGPEGFVAVASENFSSIGIKTEKVAAGSLGSEILAQATATAPPTGRSSLTARADGAITRIYKRLGDAVGAGETVALLESREAAAIMAERASAAARAQATTSALNRERRLFEEKITARQDLEGAQAEAAQAQAELRRTEAAVRAAGVTSDGRHIAVRSLIGGRITKMDAELGAFVSAGTELFEVANPRSVQIEAAVPWADAQRIRPGDAAVVELGGGETLQAVVRSTTPSLDPESRAATVVLSPAGIPAGLTQGQAFRVRIMPRGGDPDGRIVLPEGAVQSVEGRDVVFVQVRGGFQATPVTVGERSGGRIEILEGLKPGAVIATEGAFVLKSQLGASEAEH</sequence>
<evidence type="ECO:0000313" key="7">
    <source>
        <dbReference type="EMBL" id="MFC3101216.1"/>
    </source>
</evidence>
<name>A0ABV7EH59_9SPHN</name>
<evidence type="ECO:0000259" key="6">
    <source>
        <dbReference type="Pfam" id="PF25975"/>
    </source>
</evidence>
<dbReference type="PANTHER" id="PTHR30097:SF15">
    <property type="entry name" value="CATION EFFLUX SYSTEM PROTEIN CUSB"/>
    <property type="match status" value="1"/>
</dbReference>
<proteinExistence type="inferred from homology"/>
<evidence type="ECO:0000259" key="5">
    <source>
        <dbReference type="Pfam" id="PF25876"/>
    </source>
</evidence>
<dbReference type="PANTHER" id="PTHR30097">
    <property type="entry name" value="CATION EFFLUX SYSTEM PROTEIN CUSB"/>
    <property type="match status" value="1"/>
</dbReference>
<dbReference type="Proteomes" id="UP001595378">
    <property type="component" value="Unassembled WGS sequence"/>
</dbReference>
<dbReference type="InterPro" id="IPR058649">
    <property type="entry name" value="CzcB_C"/>
</dbReference>
<dbReference type="Pfam" id="PF25975">
    <property type="entry name" value="CzcB_C"/>
    <property type="match status" value="1"/>
</dbReference>
<evidence type="ECO:0000256" key="2">
    <source>
        <dbReference type="ARBA" id="ARBA00022448"/>
    </source>
</evidence>
<organism evidence="7 8">
    <name type="scientific">Alteraurantiacibacter lauratis</name>
    <dbReference type="NCBI Taxonomy" id="2054627"/>
    <lineage>
        <taxon>Bacteria</taxon>
        <taxon>Pseudomonadati</taxon>
        <taxon>Pseudomonadota</taxon>
        <taxon>Alphaproteobacteria</taxon>
        <taxon>Sphingomonadales</taxon>
        <taxon>Erythrobacteraceae</taxon>
        <taxon>Alteraurantiacibacter</taxon>
    </lineage>
</organism>
<dbReference type="Pfam" id="PF25876">
    <property type="entry name" value="HH_MFP_RND"/>
    <property type="match status" value="1"/>
</dbReference>
<dbReference type="InterPro" id="IPR006143">
    <property type="entry name" value="RND_pump_MFP"/>
</dbReference>
<dbReference type="Gene3D" id="2.40.30.170">
    <property type="match status" value="1"/>
</dbReference>
<keyword evidence="8" id="KW-1185">Reference proteome</keyword>
<protein>
    <submittedName>
        <fullName evidence="7">Efflux RND transporter periplasmic adaptor subunit</fullName>
    </submittedName>
</protein>
<keyword evidence="3" id="KW-0175">Coiled coil</keyword>
<dbReference type="InterPro" id="IPR058624">
    <property type="entry name" value="MdtA-like_HH"/>
</dbReference>
<evidence type="ECO:0000313" key="8">
    <source>
        <dbReference type="Proteomes" id="UP001595378"/>
    </source>
</evidence>
<dbReference type="SUPFAM" id="SSF111369">
    <property type="entry name" value="HlyD-like secretion proteins"/>
    <property type="match status" value="1"/>
</dbReference>
<comment type="similarity">
    <text evidence="1">Belongs to the membrane fusion protein (MFP) (TC 8.A.1) family.</text>
</comment>
<dbReference type="Gene3D" id="1.10.287.470">
    <property type="entry name" value="Helix hairpin bin"/>
    <property type="match status" value="1"/>
</dbReference>
<comment type="caution">
    <text evidence="7">The sequence shown here is derived from an EMBL/GenBank/DDBJ whole genome shotgun (WGS) entry which is preliminary data.</text>
</comment>
<dbReference type="EMBL" id="JBHRSU010000031">
    <property type="protein sequence ID" value="MFC3101216.1"/>
    <property type="molecule type" value="Genomic_DNA"/>
</dbReference>
<reference evidence="8" key="1">
    <citation type="journal article" date="2019" name="Int. J. Syst. Evol. Microbiol.">
        <title>The Global Catalogue of Microorganisms (GCM) 10K type strain sequencing project: providing services to taxonomists for standard genome sequencing and annotation.</title>
        <authorList>
            <consortium name="The Broad Institute Genomics Platform"/>
            <consortium name="The Broad Institute Genome Sequencing Center for Infectious Disease"/>
            <person name="Wu L."/>
            <person name="Ma J."/>
        </authorList>
    </citation>
    <scope>NUCLEOTIDE SEQUENCE [LARGE SCALE GENOMIC DNA]</scope>
    <source>
        <strain evidence="8">KCTC 52606</strain>
    </source>
</reference>
<keyword evidence="4" id="KW-1133">Transmembrane helix</keyword>
<evidence type="ECO:0000256" key="4">
    <source>
        <dbReference type="SAM" id="Phobius"/>
    </source>
</evidence>
<accession>A0ABV7EH59</accession>
<dbReference type="RefSeq" id="WP_336919426.1">
    <property type="nucleotide sequence ID" value="NZ_JBANRN010000010.1"/>
</dbReference>
<keyword evidence="2" id="KW-0813">Transport</keyword>
<feature type="coiled-coil region" evidence="3">
    <location>
        <begin position="168"/>
        <end position="195"/>
    </location>
</feature>
<gene>
    <name evidence="7" type="ORF">ACFODK_09965</name>
</gene>
<dbReference type="InterPro" id="IPR051909">
    <property type="entry name" value="MFP_Cation_Efflux"/>
</dbReference>
<dbReference type="NCBIfam" id="TIGR01730">
    <property type="entry name" value="RND_mfp"/>
    <property type="match status" value="1"/>
</dbReference>